<evidence type="ECO:0000313" key="3">
    <source>
        <dbReference type="Proteomes" id="UP000320160"/>
    </source>
</evidence>
<keyword evidence="1" id="KW-0732">Signal</keyword>
<dbReference type="RefSeq" id="WP_143777509.1">
    <property type="nucleotide sequence ID" value="NZ_VKKU01000002.1"/>
</dbReference>
<proteinExistence type="predicted"/>
<dbReference type="Proteomes" id="UP000320160">
    <property type="component" value="Unassembled WGS sequence"/>
</dbReference>
<dbReference type="InterPro" id="IPR016987">
    <property type="entry name" value="UCP023238"/>
</dbReference>
<dbReference type="EMBL" id="VKKU01000002">
    <property type="protein sequence ID" value="TSB02291.1"/>
    <property type="molecule type" value="Genomic_DNA"/>
</dbReference>
<name>A0A553WC77_9SPHN</name>
<organism evidence="2 3">
    <name type="scientific">Sphingorhabdus contaminans</name>
    <dbReference type="NCBI Taxonomy" id="1343899"/>
    <lineage>
        <taxon>Bacteria</taxon>
        <taxon>Pseudomonadati</taxon>
        <taxon>Pseudomonadota</taxon>
        <taxon>Alphaproteobacteria</taxon>
        <taxon>Sphingomonadales</taxon>
        <taxon>Sphingomonadaceae</taxon>
        <taxon>Sphingorhabdus</taxon>
    </lineage>
</organism>
<evidence type="ECO:0000256" key="1">
    <source>
        <dbReference type="SAM" id="SignalP"/>
    </source>
</evidence>
<comment type="caution">
    <text evidence="2">The sequence shown here is derived from an EMBL/GenBank/DDBJ whole genome shotgun (WGS) entry which is preliminary data.</text>
</comment>
<keyword evidence="3" id="KW-1185">Reference proteome</keyword>
<dbReference type="OrthoDB" id="7596780at2"/>
<feature type="signal peptide" evidence="1">
    <location>
        <begin position="1"/>
        <end position="22"/>
    </location>
</feature>
<feature type="chain" id="PRO_5022157735" evidence="1">
    <location>
        <begin position="23"/>
        <end position="177"/>
    </location>
</feature>
<reference evidence="2 3" key="1">
    <citation type="submission" date="2019-07" db="EMBL/GenBank/DDBJ databases">
        <authorList>
            <person name="Park M."/>
        </authorList>
    </citation>
    <scope>NUCLEOTIDE SEQUENCE [LARGE SCALE GENOMIC DNA]</scope>
    <source>
        <strain evidence="2 3">KCTC32445</strain>
    </source>
</reference>
<sequence length="177" mass="20008">MRKIRQIGFIIALALVASPTVAKDDKLTEARPPIFEELVNCRTIADPTERLSCYDAKVAAMDEAEKKDELVLADKESMKEARRGLFGFSIPKLKIFGNDGKEDEKFELVAKIDSAYQASPGKWTILLDDGARWVQIDSQVMRKNPERGMEIKIREAAMGSYFANINGQRAIRMRRVN</sequence>
<evidence type="ECO:0000313" key="2">
    <source>
        <dbReference type="EMBL" id="TSB02291.1"/>
    </source>
</evidence>
<accession>A0A553WC77</accession>
<gene>
    <name evidence="2" type="ORF">FOM92_14420</name>
</gene>
<protein>
    <submittedName>
        <fullName evidence="2">Uncharacterized protein</fullName>
    </submittedName>
</protein>
<dbReference type="AlphaFoldDB" id="A0A553WC77"/>
<dbReference type="PIRSF" id="PIRSF032038">
    <property type="entry name" value="UCP023238"/>
    <property type="match status" value="1"/>
</dbReference>